<dbReference type="Proteomes" id="UP001215151">
    <property type="component" value="Unassembled WGS sequence"/>
</dbReference>
<evidence type="ECO:0000256" key="1">
    <source>
        <dbReference type="SAM" id="MobiDB-lite"/>
    </source>
</evidence>
<dbReference type="Pfam" id="PF20153">
    <property type="entry name" value="DUF6535"/>
    <property type="match status" value="1"/>
</dbReference>
<dbReference type="EMBL" id="JAPEVG010000116">
    <property type="protein sequence ID" value="KAJ8482350.1"/>
    <property type="molecule type" value="Genomic_DNA"/>
</dbReference>
<evidence type="ECO:0000313" key="5">
    <source>
        <dbReference type="Proteomes" id="UP001215151"/>
    </source>
</evidence>
<feature type="compositionally biased region" description="Basic and acidic residues" evidence="1">
    <location>
        <begin position="105"/>
        <end position="120"/>
    </location>
</feature>
<reference evidence="4" key="1">
    <citation type="submission" date="2022-11" db="EMBL/GenBank/DDBJ databases">
        <title>Genome Sequence of Cubamyces cubensis.</title>
        <authorList>
            <person name="Buettner E."/>
        </authorList>
    </citation>
    <scope>NUCLEOTIDE SEQUENCE</scope>
    <source>
        <strain evidence="4">MPL-01</strain>
    </source>
</reference>
<feature type="region of interest" description="Disordered" evidence="1">
    <location>
        <begin position="74"/>
        <end position="137"/>
    </location>
</feature>
<proteinExistence type="predicted"/>
<comment type="caution">
    <text evidence="4">The sequence shown here is derived from an EMBL/GenBank/DDBJ whole genome shotgun (WGS) entry which is preliminary data.</text>
</comment>
<keyword evidence="2" id="KW-1133">Transmembrane helix</keyword>
<evidence type="ECO:0000313" key="4">
    <source>
        <dbReference type="EMBL" id="KAJ8482350.1"/>
    </source>
</evidence>
<keyword evidence="5" id="KW-1185">Reference proteome</keyword>
<keyword evidence="2" id="KW-0812">Transmembrane</keyword>
<keyword evidence="2" id="KW-0472">Membrane</keyword>
<evidence type="ECO:0000256" key="2">
    <source>
        <dbReference type="SAM" id="Phobius"/>
    </source>
</evidence>
<feature type="transmembrane region" description="Helical" evidence="2">
    <location>
        <begin position="166"/>
        <end position="185"/>
    </location>
</feature>
<feature type="transmembrane region" description="Helical" evidence="2">
    <location>
        <begin position="353"/>
        <end position="370"/>
    </location>
</feature>
<feature type="transmembrane region" description="Helical" evidence="2">
    <location>
        <begin position="235"/>
        <end position="254"/>
    </location>
</feature>
<feature type="transmembrane region" description="Helical" evidence="2">
    <location>
        <begin position="321"/>
        <end position="346"/>
    </location>
</feature>
<feature type="domain" description="DUF6535" evidence="3">
    <location>
        <begin position="144"/>
        <end position="315"/>
    </location>
</feature>
<evidence type="ECO:0000259" key="3">
    <source>
        <dbReference type="Pfam" id="PF20153"/>
    </source>
</evidence>
<sequence>MTLRTSDNYRSFAGAEGSPAIDTLNIWDYEPSTSMPSRPHSEYIFPVSGQDFSPNAGNGAAFLSVDVSVGAPSKPASIYPTRSRLQSVSSSRPRAGGRSYSRGRRPSDNRRRRPVKEEPSTPHIPSESLNDDSSHGSKPMGDVWPLYLEHALAEDKEMVQAWNTDLDSILIFAALFSAVLTTFIIESYQDLQPDPTTMLLQSILDELQVNRNTSTTSISPGVQFQVTPSAVRVNVYWFSSLILSLATALIAILAKQWVNYLLAGLSPVPSARARHRQYRIDGMHKWRLPTLLSFLPILLHIALLLFFAGLVDFVWDLNTTLATFCAFLVCTACLAYVTANILAYVYPDCPFKTSVTVFVAATIDFLVISYRNTCLAIVKTSVSLQQACIDAIAVGRSWYRGIGSTQGEIGPRQLSRAATIGALRVQRKYEPLRISSLRSQDEKFIAKNKSLMDARILLSLMQNADRLHKAEQLTDAIVRFPHLTLHRRLFIQEGAMAFLERLLKSWKSAEFSRLPEDRRGAVQSILHALAALESEAGVSDSTAGSFKTALDPEDTLSSSLRPSPFLMIQATVNPSKTPLSPRSFPVILSLLGEASELPLSMLSFVLRLCVRMPREDSTPSQPIVEGIVLKFLERIMIDRPPVEERYDVTDAVNTVIYLALHDVSYPQRFGFVTPVIWETHDWLEYLSKLMHRSSITASARRQLCWVVCAIAASIQSQSNPDITAVIKPRIPRLERIEPIAERLTWLVSCTTEPNILSASLAALEATLWHAKASAQADVEYTMRLLCPIHTGFTAEFARRLDADQIPVTDAARIVVPITRIAVYLCTFGRGPIVDTTKLSLLHNTMAILVAVIKKSRSDLPSLSMDVFAIRQYRSQADTATFHGAAVRLWIYRATCRIVNLLLGSEPDPMNEDGSAFVPAAPYDLILPIATPKGVGRALASTMQSLANVPKAKLEPLVLQSFVAILQDVFGRLRSTVEPSPRTHPGFRINIWDQEVLDIVGQFVVHDGIVPLLTTLSTESAMVQHIGVVSAIRTLLVGLNIETRPHDPQRSWETPHNQGYIYIRNCFWHSLKDFGSQNPRFFQVRADELCSADRTQALGQTAQAHDIVSFIRIFGQLAFPDDEELDAFDEDAIVALVNLVTTALPIIYRSPRTADPAVMAARRHALGVIGSLVTLLAAKQTYRGAREDIKYFFVFDSDDKNTNERIALGLLRALDIATVEPIDRWSLEPPHCDHCKLGDEERLNIMLLHRNAPDRGKIWNEGACGNLLVPLALLAIERTLEHDTNTGTSDNLRGLGPVSELLLTHGLLRRLQVILPWLSKPYSTQARTIHDTITSRASYIPSLHLDGRLHEQIQHPSLPPRPRGPSRYPTHSETL</sequence>
<organism evidence="4 5">
    <name type="scientific">Trametes cubensis</name>
    <dbReference type="NCBI Taxonomy" id="1111947"/>
    <lineage>
        <taxon>Eukaryota</taxon>
        <taxon>Fungi</taxon>
        <taxon>Dikarya</taxon>
        <taxon>Basidiomycota</taxon>
        <taxon>Agaricomycotina</taxon>
        <taxon>Agaricomycetes</taxon>
        <taxon>Polyporales</taxon>
        <taxon>Polyporaceae</taxon>
        <taxon>Trametes</taxon>
    </lineage>
</organism>
<gene>
    <name evidence="4" type="ORF">ONZ51_g5412</name>
</gene>
<feature type="compositionally biased region" description="Low complexity" evidence="1">
    <location>
        <begin position="89"/>
        <end position="100"/>
    </location>
</feature>
<feature type="transmembrane region" description="Helical" evidence="2">
    <location>
        <begin position="291"/>
        <end position="315"/>
    </location>
</feature>
<protein>
    <recommendedName>
        <fullName evidence="3">DUF6535 domain-containing protein</fullName>
    </recommendedName>
</protein>
<dbReference type="InterPro" id="IPR045338">
    <property type="entry name" value="DUF6535"/>
</dbReference>
<accession>A0AAD7X9E6</accession>
<name>A0AAD7X9E6_9APHY</name>
<feature type="region of interest" description="Disordered" evidence="1">
    <location>
        <begin position="1352"/>
        <end position="1374"/>
    </location>
</feature>